<organism evidence="2 3">
    <name type="scientific">Candidatus Ruthia endofausta</name>
    <dbReference type="NCBI Taxonomy" id="2738852"/>
    <lineage>
        <taxon>Bacteria</taxon>
        <taxon>Pseudomonadati</taxon>
        <taxon>Pseudomonadota</taxon>
        <taxon>Gammaproteobacteria</taxon>
        <taxon>Candidatus Pseudothioglobaceae</taxon>
        <taxon>Candidatus Ruthturnera</taxon>
    </lineage>
</organism>
<dbReference type="KEGG" id="reo:HUE58_06250"/>
<dbReference type="AlphaFoldDB" id="A0A6N0HQT7"/>
<accession>A0A6N0HQT7</accession>
<gene>
    <name evidence="2" type="ORF">HUE58_06250</name>
</gene>
<dbReference type="RefSeq" id="WP_174606122.1">
    <property type="nucleotide sequence ID" value="NZ_CP054490.1"/>
</dbReference>
<evidence type="ECO:0000256" key="1">
    <source>
        <dbReference type="SAM" id="MobiDB-lite"/>
    </source>
</evidence>
<feature type="region of interest" description="Disordered" evidence="1">
    <location>
        <begin position="1"/>
        <end position="45"/>
    </location>
</feature>
<name>A0A6N0HQT7_9GAMM</name>
<protein>
    <submittedName>
        <fullName evidence="2">Uncharacterized protein</fullName>
    </submittedName>
</protein>
<feature type="compositionally biased region" description="Polar residues" evidence="1">
    <location>
        <begin position="36"/>
        <end position="45"/>
    </location>
</feature>
<proteinExistence type="predicted"/>
<dbReference type="Proteomes" id="UP000509429">
    <property type="component" value="Chromosome"/>
</dbReference>
<evidence type="ECO:0000313" key="2">
    <source>
        <dbReference type="EMBL" id="QKQ24686.1"/>
    </source>
</evidence>
<dbReference type="EMBL" id="CP054490">
    <property type="protein sequence ID" value="QKQ24686.1"/>
    <property type="molecule type" value="Genomic_DNA"/>
</dbReference>
<evidence type="ECO:0000313" key="3">
    <source>
        <dbReference type="Proteomes" id="UP000509429"/>
    </source>
</evidence>
<sequence length="45" mass="4792">MIAPAQTNPNLDGDGTLNANDAFPLESAEQLDTDNNKVNDTIVFS</sequence>
<feature type="compositionally biased region" description="Polar residues" evidence="1">
    <location>
        <begin position="1"/>
        <end position="10"/>
    </location>
</feature>
<reference evidence="2 3" key="1">
    <citation type="submission" date="2020-05" db="EMBL/GenBank/DDBJ databases">
        <title>Horizontal transmission and recombination maintain forever young bacterial symbiont genomes.</title>
        <authorList>
            <person name="Russell S.L."/>
            <person name="Pepper-Tunick E."/>
            <person name="Svedberg J."/>
            <person name="Byrne A."/>
            <person name="Ruelas Castillo J."/>
            <person name="Vollmers C."/>
            <person name="Beinart R.A."/>
            <person name="Corbett-Detig R."/>
        </authorList>
    </citation>
    <scope>NUCLEOTIDE SEQUENCE [LARGE SCALE GENOMIC DNA]</scope>
    <source>
        <strain evidence="2">JDF_Ridge</strain>
    </source>
</reference>
<keyword evidence="3" id="KW-1185">Reference proteome</keyword>